<sequence>MALAELQSYQQKYEKQGGFSQYDMTEEEKKKLPVWITGQPNAFWEGGMPDISKYRWRPDLIDRLNQKGPAGISLLLKKSKYKNY</sequence>
<protein>
    <submittedName>
        <fullName evidence="1">Uncharacterized protein</fullName>
    </submittedName>
</protein>
<accession>X6M6P9</accession>
<name>X6M6P9_RETFI</name>
<gene>
    <name evidence="1" type="ORF">RFI_28688</name>
</gene>
<dbReference type="AlphaFoldDB" id="X6M6P9"/>
<evidence type="ECO:0000313" key="2">
    <source>
        <dbReference type="Proteomes" id="UP000023152"/>
    </source>
</evidence>
<dbReference type="Proteomes" id="UP000023152">
    <property type="component" value="Unassembled WGS sequence"/>
</dbReference>
<proteinExistence type="predicted"/>
<comment type="caution">
    <text evidence="1">The sequence shown here is derived from an EMBL/GenBank/DDBJ whole genome shotgun (WGS) entry which is preliminary data.</text>
</comment>
<keyword evidence="2" id="KW-1185">Reference proteome</keyword>
<dbReference type="EMBL" id="ASPP01024782">
    <property type="protein sequence ID" value="ETO08700.1"/>
    <property type="molecule type" value="Genomic_DNA"/>
</dbReference>
<organism evidence="1 2">
    <name type="scientific">Reticulomyxa filosa</name>
    <dbReference type="NCBI Taxonomy" id="46433"/>
    <lineage>
        <taxon>Eukaryota</taxon>
        <taxon>Sar</taxon>
        <taxon>Rhizaria</taxon>
        <taxon>Retaria</taxon>
        <taxon>Foraminifera</taxon>
        <taxon>Monothalamids</taxon>
        <taxon>Reticulomyxidae</taxon>
        <taxon>Reticulomyxa</taxon>
    </lineage>
</organism>
<evidence type="ECO:0000313" key="1">
    <source>
        <dbReference type="EMBL" id="ETO08700.1"/>
    </source>
</evidence>
<reference evidence="1 2" key="1">
    <citation type="journal article" date="2013" name="Curr. Biol.">
        <title>The Genome of the Foraminiferan Reticulomyxa filosa.</title>
        <authorList>
            <person name="Glockner G."/>
            <person name="Hulsmann N."/>
            <person name="Schleicher M."/>
            <person name="Noegel A.A."/>
            <person name="Eichinger L."/>
            <person name="Gallinger C."/>
            <person name="Pawlowski J."/>
            <person name="Sierra R."/>
            <person name="Euteneuer U."/>
            <person name="Pillet L."/>
            <person name="Moustafa A."/>
            <person name="Platzer M."/>
            <person name="Groth M."/>
            <person name="Szafranski K."/>
            <person name="Schliwa M."/>
        </authorList>
    </citation>
    <scope>NUCLEOTIDE SEQUENCE [LARGE SCALE GENOMIC DNA]</scope>
</reference>